<dbReference type="RefSeq" id="WP_185779169.1">
    <property type="nucleotide sequence ID" value="NZ_JACJUU010000003.1"/>
</dbReference>
<evidence type="ECO:0000256" key="1">
    <source>
        <dbReference type="HAMAP-Rule" id="MF_02088"/>
    </source>
</evidence>
<keyword evidence="3" id="KW-1185">Reference proteome</keyword>
<keyword evidence="1" id="KW-1133">Transmembrane helix</keyword>
<dbReference type="Pfam" id="PF02592">
    <property type="entry name" value="Vut_1"/>
    <property type="match status" value="2"/>
</dbReference>
<comment type="subcellular location">
    <subcellularLocation>
        <location evidence="1">Cell inner membrane</location>
        <topology evidence="1">Multi-pass membrane protein</topology>
    </subcellularLocation>
</comment>
<name>A0A842HL12_9BURK</name>
<keyword evidence="1" id="KW-1003">Cell membrane</keyword>
<proteinExistence type="inferred from homology"/>
<dbReference type="HAMAP" id="MF_02088">
    <property type="entry name" value="Q_prec_transport"/>
    <property type="match status" value="1"/>
</dbReference>
<organism evidence="2 3">
    <name type="scientific">Pusillimonas minor</name>
    <dbReference type="NCBI Taxonomy" id="2697024"/>
    <lineage>
        <taxon>Bacteria</taxon>
        <taxon>Pseudomonadati</taxon>
        <taxon>Pseudomonadota</taxon>
        <taxon>Betaproteobacteria</taxon>
        <taxon>Burkholderiales</taxon>
        <taxon>Alcaligenaceae</taxon>
        <taxon>Pusillimonas</taxon>
    </lineage>
</organism>
<keyword evidence="1" id="KW-0813">Transport</keyword>
<dbReference type="AlphaFoldDB" id="A0A842HL12"/>
<evidence type="ECO:0000313" key="3">
    <source>
        <dbReference type="Proteomes" id="UP000545386"/>
    </source>
</evidence>
<keyword evidence="1" id="KW-0997">Cell inner membrane</keyword>
<comment type="function">
    <text evidence="1">Involved in the import of queuosine (Q) precursors, required for Q precursor salvage.</text>
</comment>
<gene>
    <name evidence="2" type="ORF">GTU67_05845</name>
</gene>
<accession>A0A842HL12</accession>
<dbReference type="Proteomes" id="UP000545386">
    <property type="component" value="Unassembled WGS sequence"/>
</dbReference>
<feature type="transmembrane region" description="Helical" evidence="1">
    <location>
        <begin position="121"/>
        <end position="143"/>
    </location>
</feature>
<reference evidence="2 3" key="1">
    <citation type="submission" date="2020-08" db="EMBL/GenBank/DDBJ databases">
        <title>Paraeoetvoesia sp. YC-7-48 draft genome sequence.</title>
        <authorList>
            <person name="Yao L."/>
        </authorList>
    </citation>
    <scope>NUCLEOTIDE SEQUENCE [LARGE SCALE GENOMIC DNA]</scope>
    <source>
        <strain evidence="3">YC-7-48</strain>
    </source>
</reference>
<dbReference type="GO" id="GO:0005886">
    <property type="term" value="C:plasma membrane"/>
    <property type="evidence" value="ECO:0007669"/>
    <property type="project" value="UniProtKB-SubCell"/>
</dbReference>
<protein>
    <recommendedName>
        <fullName evidence="1">Probable queuosine precursor transporter</fullName>
        <shortName evidence="1">Q precursor transporter</shortName>
    </recommendedName>
</protein>
<keyword evidence="1" id="KW-0472">Membrane</keyword>
<dbReference type="InterPro" id="IPR003744">
    <property type="entry name" value="YhhQ"/>
</dbReference>
<sequence>MNSKINVPMSALQTGIAVIAMAIVVVGSNILVQYPINQWLTWGAISYPVAFLVADLINRRFGPSAARRVAAVGFIIAVIFSFWVATPRIAMASGLAFLFAQFLDIHVFDRLRNQAWWRAPFIGGVAGATLDTVLFFSLAFAGTGIDWTSLLVGDLAVKLAVNLALLAPFRALMWNLGRPESRSVSASV</sequence>
<keyword evidence="1" id="KW-0812">Transmembrane</keyword>
<comment type="similarity">
    <text evidence="1">Belongs to the vitamin uptake transporter (VUT/ECF) (TC 2.A.88) family. Q precursor transporter subfamily.</text>
</comment>
<dbReference type="EMBL" id="JACJUU010000003">
    <property type="protein sequence ID" value="MBC2769439.1"/>
    <property type="molecule type" value="Genomic_DNA"/>
</dbReference>
<evidence type="ECO:0000313" key="2">
    <source>
        <dbReference type="EMBL" id="MBC2769439.1"/>
    </source>
</evidence>
<feature type="transmembrane region" description="Helical" evidence="1">
    <location>
        <begin position="69"/>
        <end position="85"/>
    </location>
</feature>
<dbReference type="PANTHER" id="PTHR34300">
    <property type="entry name" value="QUEUOSINE PRECURSOR TRANSPORTER-RELATED"/>
    <property type="match status" value="1"/>
</dbReference>
<feature type="transmembrane region" description="Helical" evidence="1">
    <location>
        <begin position="155"/>
        <end position="173"/>
    </location>
</feature>
<feature type="transmembrane region" description="Helical" evidence="1">
    <location>
        <begin position="12"/>
        <end position="33"/>
    </location>
</feature>
<feature type="transmembrane region" description="Helical" evidence="1">
    <location>
        <begin position="91"/>
        <end position="109"/>
    </location>
</feature>
<dbReference type="PANTHER" id="PTHR34300:SF1">
    <property type="entry name" value="QUEUOSINE PRECURSOR TRANSPORTER"/>
    <property type="match status" value="1"/>
</dbReference>
<comment type="caution">
    <text evidence="2">The sequence shown here is derived from an EMBL/GenBank/DDBJ whole genome shotgun (WGS) entry which is preliminary data.</text>
</comment>
<dbReference type="GO" id="GO:0022857">
    <property type="term" value="F:transmembrane transporter activity"/>
    <property type="evidence" value="ECO:0007669"/>
    <property type="project" value="UniProtKB-UniRule"/>
</dbReference>